<evidence type="ECO:0000313" key="3">
    <source>
        <dbReference type="Proteomes" id="UP000053240"/>
    </source>
</evidence>
<feature type="domain" description="Tubulin--tyrosine ligase-like protein 12 SET-like" evidence="1">
    <location>
        <begin position="71"/>
        <end position="225"/>
    </location>
</feature>
<dbReference type="Gene3D" id="3.30.470.20">
    <property type="entry name" value="ATP-grasp fold, B domain"/>
    <property type="match status" value="1"/>
</dbReference>
<protein>
    <submittedName>
        <fullName evidence="2">Tubulin--tyrosine ligase-like protein 12</fullName>
    </submittedName>
</protein>
<organism evidence="2 3">
    <name type="scientific">Papilio machaon</name>
    <name type="common">Old World swallowtail butterfly</name>
    <dbReference type="NCBI Taxonomy" id="76193"/>
    <lineage>
        <taxon>Eukaryota</taxon>
        <taxon>Metazoa</taxon>
        <taxon>Ecdysozoa</taxon>
        <taxon>Arthropoda</taxon>
        <taxon>Hexapoda</taxon>
        <taxon>Insecta</taxon>
        <taxon>Pterygota</taxon>
        <taxon>Neoptera</taxon>
        <taxon>Endopterygota</taxon>
        <taxon>Lepidoptera</taxon>
        <taxon>Glossata</taxon>
        <taxon>Ditrysia</taxon>
        <taxon>Papilionoidea</taxon>
        <taxon>Papilionidae</taxon>
        <taxon>Papilioninae</taxon>
        <taxon>Papilio</taxon>
    </lineage>
</organism>
<dbReference type="InterPro" id="IPR027749">
    <property type="entry name" value="TTLL12"/>
</dbReference>
<dbReference type="PANTHER" id="PTHR46088">
    <property type="entry name" value="TUBULIN--TYROSINE LIGASE-LIKE PROTEIN 12"/>
    <property type="match status" value="1"/>
</dbReference>
<dbReference type="InterPro" id="IPR057954">
    <property type="entry name" value="SET_TTL12"/>
</dbReference>
<dbReference type="PROSITE" id="PS51221">
    <property type="entry name" value="TTL"/>
    <property type="match status" value="1"/>
</dbReference>
<evidence type="ECO:0000259" key="1">
    <source>
        <dbReference type="Pfam" id="PF25556"/>
    </source>
</evidence>
<dbReference type="Proteomes" id="UP000053240">
    <property type="component" value="Unassembled WGS sequence"/>
</dbReference>
<keyword evidence="3" id="KW-1185">Reference proteome</keyword>
<dbReference type="GO" id="GO:0005737">
    <property type="term" value="C:cytoplasm"/>
    <property type="evidence" value="ECO:0007669"/>
    <property type="project" value="TreeGrafter"/>
</dbReference>
<dbReference type="GO" id="GO:0016874">
    <property type="term" value="F:ligase activity"/>
    <property type="evidence" value="ECO:0007669"/>
    <property type="project" value="UniProtKB-KW"/>
</dbReference>
<reference evidence="2 3" key="1">
    <citation type="journal article" date="2015" name="Nat. Commun.">
        <title>Outbred genome sequencing and CRISPR/Cas9 gene editing in butterflies.</title>
        <authorList>
            <person name="Li X."/>
            <person name="Fan D."/>
            <person name="Zhang W."/>
            <person name="Liu G."/>
            <person name="Zhang L."/>
            <person name="Zhao L."/>
            <person name="Fang X."/>
            <person name="Chen L."/>
            <person name="Dong Y."/>
            <person name="Chen Y."/>
            <person name="Ding Y."/>
            <person name="Zhao R."/>
            <person name="Feng M."/>
            <person name="Zhu Y."/>
            <person name="Feng Y."/>
            <person name="Jiang X."/>
            <person name="Zhu D."/>
            <person name="Xiang H."/>
            <person name="Feng X."/>
            <person name="Li S."/>
            <person name="Wang J."/>
            <person name="Zhang G."/>
            <person name="Kronforst M.R."/>
            <person name="Wang W."/>
        </authorList>
    </citation>
    <scope>NUCLEOTIDE SEQUENCE [LARGE SCALE GENOMIC DNA]</scope>
    <source>
        <strain evidence="2">Ya'a_city_454_Pm</strain>
        <tissue evidence="2">Whole body</tissue>
    </source>
</reference>
<dbReference type="FunCoup" id="A0A194RL51">
    <property type="interactions" value="1544"/>
</dbReference>
<dbReference type="PANTHER" id="PTHR46088:SF1">
    <property type="entry name" value="TUBULIN--TYROSINE LIGASE-LIKE PROTEIN 12"/>
    <property type="match status" value="1"/>
</dbReference>
<dbReference type="EMBL" id="KQ460045">
    <property type="protein sequence ID" value="KPJ18272.1"/>
    <property type="molecule type" value="Genomic_DNA"/>
</dbReference>
<dbReference type="AlphaFoldDB" id="A0A194RL51"/>
<evidence type="ECO:0000313" key="2">
    <source>
        <dbReference type="EMBL" id="KPJ18272.1"/>
    </source>
</evidence>
<dbReference type="InterPro" id="IPR004344">
    <property type="entry name" value="TTL/TTLL_fam"/>
</dbReference>
<dbReference type="STRING" id="76193.A0A194RL51"/>
<keyword evidence="2" id="KW-0436">Ligase</keyword>
<proteinExistence type="predicted"/>
<gene>
    <name evidence="2" type="ORF">RR48_12120</name>
</gene>
<accession>A0A194RL51</accession>
<name>A0A194RL51_PAPMA</name>
<dbReference type="Pfam" id="PF25556">
    <property type="entry name" value="SET_TTL"/>
    <property type="match status" value="1"/>
</dbReference>
<dbReference type="KEGG" id="pmac:106721513"/>
<dbReference type="Pfam" id="PF03133">
    <property type="entry name" value="TTL"/>
    <property type="match status" value="1"/>
</dbReference>
<dbReference type="OrthoDB" id="60477at2759"/>
<sequence length="613" mass="72354">MDGISNFNTFLAMHKPQLVSSGVPEHFWHTLCKKLRDQILDSGVAFELMQIDYEDKQKMPYDPIWCIMAISDIDKANSDHIYLVDHAWTFKANSVKRNLRNVPGLLETMCNYMQITSTDTEERIEEVSRNIWRYAHTYAISGSEFSIEDRVPVWYVLDLLGFGIIHSDNPNFRAVPFIYVPHQLTYTLLFPIENVEEGDTITVNFVEGHYPDPKQREAMLIPWKHYEYFDEDFTQEEPDKRYFLEGHIIETLPYVEILQLRQTRSEKLKVFSEYSLINEHLTLADFEIVDNERDADILWLTNHFKNFQEFSVDSPHKFINQFPFEYVITIKDLLAIVARRCCEEGKNIDKDKLETFPTWLPTTFNMKTELPKLVAYYMQRKKKGLDNHWICKPYNLARGLDIYITDNLNFLCRLPLTGPKIAQKYIHNPVLFERPNVGLVKFDIRYVILLKSVNPTEVYIYNNFFLRFSNKAFSLDNFEDYEQHFTVMNYAEGVQLYRMLCADFKDNWAKQYDNFSWDEVEKSIFKMFAELFTAATSKQPPFGIAKSPQSRAVYAADLMLSWDTNKSAMEPKLLEINWMPDCQRACVYYPNFYNDIFSVLFLDKEVETCTKIL</sequence>
<dbReference type="InParanoid" id="A0A194RL51"/>